<dbReference type="GO" id="GO:0005524">
    <property type="term" value="F:ATP binding"/>
    <property type="evidence" value="ECO:0007669"/>
    <property type="project" value="UniProtKB-KW"/>
</dbReference>
<name>A0A6I4P1V2_9MICO</name>
<dbReference type="SUPFAM" id="SSF55874">
    <property type="entry name" value="ATPase domain of HSP90 chaperone/DNA topoisomerase II/histidine kinase"/>
    <property type="match status" value="1"/>
</dbReference>
<dbReference type="AlphaFoldDB" id="A0A6I4P1V2"/>
<dbReference type="SUPFAM" id="SSF54211">
    <property type="entry name" value="Ribosomal protein S5 domain 2-like"/>
    <property type="match status" value="1"/>
</dbReference>
<dbReference type="InterPro" id="IPR036890">
    <property type="entry name" value="HATPase_C_sf"/>
</dbReference>
<comment type="similarity">
    <text evidence="1">Belongs to the heat shock protein 90 family.</text>
</comment>
<feature type="binding site" evidence="5">
    <location>
        <position position="166"/>
    </location>
    <ligand>
        <name>ATP</name>
        <dbReference type="ChEBI" id="CHEBI:30616"/>
    </ligand>
</feature>
<dbReference type="Gene3D" id="3.30.230.80">
    <property type="match status" value="1"/>
</dbReference>
<protein>
    <submittedName>
        <fullName evidence="6">HSP90 family protein</fullName>
    </submittedName>
</protein>
<accession>A0A6I4P1V2</accession>
<feature type="binding site" evidence="5">
    <location>
        <position position="34"/>
    </location>
    <ligand>
        <name>ATP</name>
        <dbReference type="ChEBI" id="CHEBI:30616"/>
    </ligand>
</feature>
<proteinExistence type="inferred from homology"/>
<dbReference type="InterPro" id="IPR001404">
    <property type="entry name" value="Hsp90_fam"/>
</dbReference>
<feature type="binding site" evidence="5">
    <location>
        <position position="75"/>
    </location>
    <ligand>
        <name>ATP</name>
        <dbReference type="ChEBI" id="CHEBI:30616"/>
    </ligand>
</feature>
<dbReference type="NCBIfam" id="NF010683">
    <property type="entry name" value="PRK14083.1"/>
    <property type="match status" value="1"/>
</dbReference>
<dbReference type="Proteomes" id="UP000438182">
    <property type="component" value="Unassembled WGS sequence"/>
</dbReference>
<dbReference type="RefSeq" id="WP_160425858.1">
    <property type="nucleotide sequence ID" value="NZ_WSTA01000065.1"/>
</dbReference>
<feature type="binding site" evidence="5">
    <location>
        <position position="38"/>
    </location>
    <ligand>
        <name>ATP</name>
        <dbReference type="ChEBI" id="CHEBI:30616"/>
    </ligand>
</feature>
<comment type="caution">
    <text evidence="6">The sequence shown here is derived from an EMBL/GenBank/DDBJ whole genome shotgun (WGS) entry which is preliminary data.</text>
</comment>
<dbReference type="PIRSF" id="PIRSF002583">
    <property type="entry name" value="Hsp90"/>
    <property type="match status" value="1"/>
</dbReference>
<reference evidence="6 7" key="1">
    <citation type="submission" date="2019-12" db="EMBL/GenBank/DDBJ databases">
        <authorList>
            <person name="Kim Y.S."/>
        </authorList>
    </citation>
    <scope>NUCLEOTIDE SEQUENCE [LARGE SCALE GENOMIC DNA]</scope>
    <source>
        <strain evidence="6 7">MMS17-SY077</strain>
    </source>
</reference>
<gene>
    <name evidence="6" type="ORF">GB864_13360</name>
</gene>
<dbReference type="EMBL" id="WSTA01000065">
    <property type="protein sequence ID" value="MWB99532.1"/>
    <property type="molecule type" value="Genomic_DNA"/>
</dbReference>
<evidence type="ECO:0000256" key="3">
    <source>
        <dbReference type="ARBA" id="ARBA00022840"/>
    </source>
</evidence>
<evidence type="ECO:0000256" key="4">
    <source>
        <dbReference type="ARBA" id="ARBA00023186"/>
    </source>
</evidence>
<dbReference type="GO" id="GO:0140662">
    <property type="term" value="F:ATP-dependent protein folding chaperone"/>
    <property type="evidence" value="ECO:0007669"/>
    <property type="project" value="InterPro"/>
</dbReference>
<keyword evidence="3 5" id="KW-0067">ATP-binding</keyword>
<dbReference type="PANTHER" id="PTHR11528">
    <property type="entry name" value="HEAT SHOCK PROTEIN 90 FAMILY MEMBER"/>
    <property type="match status" value="1"/>
</dbReference>
<evidence type="ECO:0000256" key="2">
    <source>
        <dbReference type="ARBA" id="ARBA00022741"/>
    </source>
</evidence>
<keyword evidence="7" id="KW-1185">Reference proteome</keyword>
<evidence type="ECO:0000256" key="5">
    <source>
        <dbReference type="PIRSR" id="PIRSR002583-1"/>
    </source>
</evidence>
<dbReference type="Pfam" id="PF13589">
    <property type="entry name" value="HATPase_c_3"/>
    <property type="match status" value="1"/>
</dbReference>
<sequence>MSETTSRPFLVDLRGVIDLLGRHIYSGPQVFVRELLQNGRDAITARAEHEGRLDPAWGVRILPPEPGERTLRVVDDGVGLTAEEVGDLLATVGRSSKRDLLDLPREGFLGQFGIGLLSCFMVADRITVRSRSARDGSSVEWVGAIDGTFAVRALDDAEAADLAVGTVVALEPRADDAHYRERATLDDLARRYAEYLPVPIAVRAADGTFDTINRRPVFAATGAERTAARGELRELGQELLGRAPFDVIELHSPATGTRGTAFVLPVEPAPGARRADRVHLGGMLVDPRADDLLPSWAFFVRAVVDSSGLKPTASREHLVEDEALEATRAELGAAVRAWVLRLGVEQPRRLAEFVGIHHLGLKSLVVHDEELAAFITRWLTVETSIGVMTIDELVREHPHLRYTETVDEFRQIAAIASPDRPVVNGGYVHDADIVRQLPLRFEGVTVERATVAAELDVLDPPPLAERSAALELERRAGAALAEVRCDVVVRRFEPADLPGLYLADPEALRSLTRDAAREASGALWSGVLGRLGEARAAARPAAADRPKLCLNWANPLVRSLATAADEAVVDRTVRLLYVQALLAGHRPLGTAERRMLTGALGDLVALSLAD</sequence>
<organism evidence="6 7">
    <name type="scientific">Agromyces seonyuensis</name>
    <dbReference type="NCBI Taxonomy" id="2662446"/>
    <lineage>
        <taxon>Bacteria</taxon>
        <taxon>Bacillati</taxon>
        <taxon>Actinomycetota</taxon>
        <taxon>Actinomycetes</taxon>
        <taxon>Micrococcales</taxon>
        <taxon>Microbacteriaceae</taxon>
        <taxon>Agromyces</taxon>
    </lineage>
</organism>
<keyword evidence="4" id="KW-0143">Chaperone</keyword>
<dbReference type="GO" id="GO:0016887">
    <property type="term" value="F:ATP hydrolysis activity"/>
    <property type="evidence" value="ECO:0007669"/>
    <property type="project" value="InterPro"/>
</dbReference>
<evidence type="ECO:0000313" key="6">
    <source>
        <dbReference type="EMBL" id="MWB99532.1"/>
    </source>
</evidence>
<dbReference type="Gene3D" id="3.30.565.10">
    <property type="entry name" value="Histidine kinase-like ATPase, C-terminal domain"/>
    <property type="match status" value="1"/>
</dbReference>
<dbReference type="PRINTS" id="PR00775">
    <property type="entry name" value="HEATSHOCK90"/>
</dbReference>
<dbReference type="GO" id="GO:0051082">
    <property type="term" value="F:unfolded protein binding"/>
    <property type="evidence" value="ECO:0007669"/>
    <property type="project" value="InterPro"/>
</dbReference>
<keyword evidence="2 5" id="KW-0547">Nucleotide-binding</keyword>
<evidence type="ECO:0000313" key="7">
    <source>
        <dbReference type="Proteomes" id="UP000438182"/>
    </source>
</evidence>
<evidence type="ECO:0000256" key="1">
    <source>
        <dbReference type="ARBA" id="ARBA00008239"/>
    </source>
</evidence>
<dbReference type="InterPro" id="IPR020575">
    <property type="entry name" value="Hsp90_N"/>
</dbReference>
<dbReference type="InterPro" id="IPR020568">
    <property type="entry name" value="Ribosomal_Su5_D2-typ_SF"/>
</dbReference>